<dbReference type="GO" id="GO:0018773">
    <property type="term" value="F:acetylpyruvate hydrolase activity"/>
    <property type="evidence" value="ECO:0007669"/>
    <property type="project" value="TreeGrafter"/>
</dbReference>
<protein>
    <submittedName>
        <fullName evidence="4">5-oxopent-3-ene-1,2,5-tricarboxylate decarboxylase</fullName>
        <ecNumber evidence="4">4.1.1.68</ecNumber>
    </submittedName>
</protein>
<evidence type="ECO:0000256" key="2">
    <source>
        <dbReference type="ARBA" id="ARBA00022723"/>
    </source>
</evidence>
<evidence type="ECO:0000313" key="4">
    <source>
        <dbReference type="EMBL" id="ACB60535.1"/>
    </source>
</evidence>
<dbReference type="InterPro" id="IPR011234">
    <property type="entry name" value="Fumarylacetoacetase-like_C"/>
</dbReference>
<dbReference type="STRING" id="262543.Exig_1055"/>
<reference evidence="4 5" key="2">
    <citation type="journal article" date="2008" name="BMC Genomics">
        <title>Architecture of thermal adaptation in an Exiguobacterium sibiricum strain isolated from 3 million year old permafrost: a genome and transcriptome approach.</title>
        <authorList>
            <person name="Rodrigues D.F."/>
            <person name="Ivanova N."/>
            <person name="He Z."/>
            <person name="Huebner M."/>
            <person name="Zhou J."/>
            <person name="Tiedje J.M."/>
        </authorList>
    </citation>
    <scope>NUCLEOTIDE SEQUENCE [LARGE SCALE GENOMIC DNA]</scope>
    <source>
        <strain evidence="5">DSM 17290 / CIP 109462 / JCM 13490 / 255-15</strain>
    </source>
</reference>
<accession>B1YME8</accession>
<evidence type="ECO:0000256" key="1">
    <source>
        <dbReference type="ARBA" id="ARBA00010211"/>
    </source>
</evidence>
<dbReference type="PANTHER" id="PTHR11820:SF7">
    <property type="entry name" value="ACYLPYRUVASE FAHD1, MITOCHONDRIAL"/>
    <property type="match status" value="1"/>
</dbReference>
<dbReference type="EMBL" id="CP001022">
    <property type="protein sequence ID" value="ACB60535.1"/>
    <property type="molecule type" value="Genomic_DNA"/>
</dbReference>
<dbReference type="InterPro" id="IPR036663">
    <property type="entry name" value="Fumarylacetoacetase_C_sf"/>
</dbReference>
<name>B1YME8_EXIS2</name>
<dbReference type="RefSeq" id="WP_012369958.1">
    <property type="nucleotide sequence ID" value="NC_010556.1"/>
</dbReference>
<dbReference type="GO" id="GO:0019752">
    <property type="term" value="P:carboxylic acid metabolic process"/>
    <property type="evidence" value="ECO:0007669"/>
    <property type="project" value="UniProtKB-ARBA"/>
</dbReference>
<dbReference type="Pfam" id="PF01557">
    <property type="entry name" value="FAA_hydrolase"/>
    <property type="match status" value="1"/>
</dbReference>
<gene>
    <name evidence="4" type="ordered locus">Exig_1055</name>
</gene>
<dbReference type="PANTHER" id="PTHR11820">
    <property type="entry name" value="ACYLPYRUVASE"/>
    <property type="match status" value="1"/>
</dbReference>
<reference evidence="5" key="3">
    <citation type="submission" date="2008-04" db="EMBL/GenBank/DDBJ databases">
        <title>Complete sequence of chromosome of Exiguobacterium sibiricum 255-15.</title>
        <authorList>
            <consortium name="US DOE Joint Genome Institute"/>
            <person name="Copeland A."/>
            <person name="Lucas S."/>
            <person name="Lapidus A."/>
            <person name="Glavina del Rio T."/>
            <person name="Dalin E."/>
            <person name="Tice H."/>
            <person name="Bruce D."/>
            <person name="Goodwin L."/>
            <person name="Pitluck S."/>
            <person name="Kiss H."/>
            <person name="Chertkov O."/>
            <person name="Monk C."/>
            <person name="Brettin T."/>
            <person name="Detter J.C."/>
            <person name="Han C."/>
            <person name="Kuske C.R."/>
            <person name="Schmutz J."/>
            <person name="Larimer F."/>
            <person name="Land M."/>
            <person name="Hauser L."/>
            <person name="Kyrpides N."/>
            <person name="Mikhailova N."/>
            <person name="Vishnivetskaya T."/>
            <person name="Rodrigues D.F."/>
            <person name="Gilichinsky D."/>
            <person name="Tiedje J."/>
            <person name="Richardson P."/>
        </authorList>
    </citation>
    <scope>NUCLEOTIDE SEQUENCE [LARGE SCALE GENOMIC DNA]</scope>
    <source>
        <strain evidence="5">DSM 17290 / CIP 109462 / JCM 13490 / 255-15</strain>
    </source>
</reference>
<proteinExistence type="inferred from homology"/>
<dbReference type="GO" id="GO:0018800">
    <property type="term" value="F:5-oxopent-3-ene-1,2,5-tricarboxylate decarboxylase activity"/>
    <property type="evidence" value="ECO:0007669"/>
    <property type="project" value="UniProtKB-EC"/>
</dbReference>
<dbReference type="KEGG" id="esi:Exig_1055"/>
<sequence length="277" mass="30606">MKWFRFEQEGESRIGVEEAGYRYDVTTQVYTDSLLEVIARGFEMDLDLDVAPRLNDEIRLLAPYIPPRNVICVGKNYADHIKEMDTAGAGKFVLFTKAPSSIVGPFEAIERHADLTQQLDYEGELAIIIGTSGRDLTPENALDHVFGYSIVNDVTARDLQKEHVQFFRGKSLDGFCPFGPVIVTEDSFDPTDVLVETRVNGQLRQSGSTKLMLRDVVTILTEVSRGMTLEAGDIIATGTPAGVGHGMKPPTYLQDGDVVDISIEGIGHLQNHVKAYK</sequence>
<dbReference type="EC" id="4.1.1.68" evidence="4"/>
<dbReference type="SUPFAM" id="SSF56529">
    <property type="entry name" value="FAH"/>
    <property type="match status" value="1"/>
</dbReference>
<dbReference type="OrthoDB" id="9805307at2"/>
<reference evidence="4 5" key="1">
    <citation type="journal article" date="2006" name="Extremophiles">
        <title>Characterization of Exiguobacterium isolates from the Siberian permafrost. Description of Exiguobacterium sibiricum sp. nov.</title>
        <authorList>
            <person name="Rodrigues D.F."/>
            <person name="Goris J."/>
            <person name="Vishnivetskaya T."/>
            <person name="Gilichinsky D."/>
            <person name="Thomashow M.F."/>
            <person name="Tiedje J.M."/>
        </authorList>
    </citation>
    <scope>NUCLEOTIDE SEQUENCE [LARGE SCALE GENOMIC DNA]</scope>
    <source>
        <strain evidence="5">DSM 17290 / CIP 109462 / JCM 13490 / 255-15</strain>
    </source>
</reference>
<comment type="similarity">
    <text evidence="1">Belongs to the FAH family.</text>
</comment>
<dbReference type="FunFam" id="3.90.850.10:FF:000002">
    <property type="entry name" value="2-hydroxyhepta-2,4-diene-1,7-dioate isomerase"/>
    <property type="match status" value="1"/>
</dbReference>
<dbReference type="HOGENOM" id="CLU_028458_2_1_9"/>
<dbReference type="eggNOG" id="COG0179">
    <property type="taxonomic scope" value="Bacteria"/>
</dbReference>
<dbReference type="GO" id="GO:0016853">
    <property type="term" value="F:isomerase activity"/>
    <property type="evidence" value="ECO:0007669"/>
    <property type="project" value="UniProtKB-ARBA"/>
</dbReference>
<dbReference type="Proteomes" id="UP000001681">
    <property type="component" value="Chromosome"/>
</dbReference>
<feature type="domain" description="Fumarylacetoacetase-like C-terminal" evidence="3">
    <location>
        <begin position="70"/>
        <end position="273"/>
    </location>
</feature>
<keyword evidence="2" id="KW-0479">Metal-binding</keyword>
<keyword evidence="4" id="KW-0456">Lyase</keyword>
<dbReference type="GO" id="GO:0046872">
    <property type="term" value="F:metal ion binding"/>
    <property type="evidence" value="ECO:0007669"/>
    <property type="project" value="UniProtKB-KW"/>
</dbReference>
<evidence type="ECO:0000259" key="3">
    <source>
        <dbReference type="Pfam" id="PF01557"/>
    </source>
</evidence>
<dbReference type="AlphaFoldDB" id="B1YME8"/>
<keyword evidence="5" id="KW-1185">Reference proteome</keyword>
<dbReference type="Gene3D" id="3.90.850.10">
    <property type="entry name" value="Fumarylacetoacetase-like, C-terminal domain"/>
    <property type="match status" value="1"/>
</dbReference>
<organism evidence="4 5">
    <name type="scientific">Exiguobacterium sibiricum (strain DSM 17290 / CCUG 55495 / CIP 109462 / JCM 13490 / 255-15)</name>
    <dbReference type="NCBI Taxonomy" id="262543"/>
    <lineage>
        <taxon>Bacteria</taxon>
        <taxon>Bacillati</taxon>
        <taxon>Bacillota</taxon>
        <taxon>Bacilli</taxon>
        <taxon>Bacillales</taxon>
        <taxon>Bacillales Family XII. Incertae Sedis</taxon>
        <taxon>Exiguobacterium</taxon>
    </lineage>
</organism>
<evidence type="ECO:0000313" key="5">
    <source>
        <dbReference type="Proteomes" id="UP000001681"/>
    </source>
</evidence>